<protein>
    <submittedName>
        <fullName evidence="1">Uncharacterized protein</fullName>
    </submittedName>
</protein>
<organism evidence="1 2">
    <name type="scientific">Candidatus Nomurabacteria bacterium GW2011_GWB1_37_5</name>
    <dbReference type="NCBI Taxonomy" id="1618742"/>
    <lineage>
        <taxon>Bacteria</taxon>
        <taxon>Candidatus Nomuraibacteriota</taxon>
    </lineage>
</organism>
<dbReference type="AlphaFoldDB" id="A0A0G0GWH1"/>
<gene>
    <name evidence="1" type="ORF">US50_C0017G0014</name>
</gene>
<dbReference type="Proteomes" id="UP000033876">
    <property type="component" value="Unassembled WGS sequence"/>
</dbReference>
<dbReference type="EMBL" id="LBTF01000017">
    <property type="protein sequence ID" value="KKQ35353.1"/>
    <property type="molecule type" value="Genomic_DNA"/>
</dbReference>
<evidence type="ECO:0000313" key="2">
    <source>
        <dbReference type="Proteomes" id="UP000033876"/>
    </source>
</evidence>
<evidence type="ECO:0000313" key="1">
    <source>
        <dbReference type="EMBL" id="KKQ35353.1"/>
    </source>
</evidence>
<accession>A0A0G0GWH1</accession>
<name>A0A0G0GWH1_9BACT</name>
<comment type="caution">
    <text evidence="1">The sequence shown here is derived from an EMBL/GenBank/DDBJ whole genome shotgun (WGS) entry which is preliminary data.</text>
</comment>
<proteinExistence type="predicted"/>
<sequence>MKQSPEEYCALLSTTAKTTYNDIGSVYCSILKKEVIFNAKGFHHLHYKPNGTPRDVSEKIYKLTLIPLAAPVIKNALGIHEERDVEIPESRKKGAKRMKGKQYALVAKVGRKNPIEVRVIILEIENSNNPIFWSIMKH</sequence>
<reference evidence="1 2" key="1">
    <citation type="journal article" date="2015" name="Nature">
        <title>rRNA introns, odd ribosomes, and small enigmatic genomes across a large radiation of phyla.</title>
        <authorList>
            <person name="Brown C.T."/>
            <person name="Hug L.A."/>
            <person name="Thomas B.C."/>
            <person name="Sharon I."/>
            <person name="Castelle C.J."/>
            <person name="Singh A."/>
            <person name="Wilkins M.J."/>
            <person name="Williams K.H."/>
            <person name="Banfield J.F."/>
        </authorList>
    </citation>
    <scope>NUCLEOTIDE SEQUENCE [LARGE SCALE GENOMIC DNA]</scope>
</reference>